<dbReference type="InParanoid" id="A0A6I8UY36"/>
<reference evidence="2" key="1">
    <citation type="submission" date="2025-08" db="UniProtKB">
        <authorList>
            <consortium name="RefSeq"/>
        </authorList>
    </citation>
    <scope>IDENTIFICATION</scope>
    <source>
        <strain evidence="2">MV-25-SWS-2005</strain>
        <tissue evidence="2">Whole body</tissue>
    </source>
</reference>
<dbReference type="ExpressionAtlas" id="A0A6I8UY36">
    <property type="expression patterns" value="baseline"/>
</dbReference>
<name>A0A6I8UY36_DROPS</name>
<evidence type="ECO:0000313" key="1">
    <source>
        <dbReference type="Proteomes" id="UP000001819"/>
    </source>
</evidence>
<organism evidence="1 2">
    <name type="scientific">Drosophila pseudoobscura pseudoobscura</name>
    <name type="common">Fruit fly</name>
    <dbReference type="NCBI Taxonomy" id="46245"/>
    <lineage>
        <taxon>Eukaryota</taxon>
        <taxon>Metazoa</taxon>
        <taxon>Ecdysozoa</taxon>
        <taxon>Arthropoda</taxon>
        <taxon>Hexapoda</taxon>
        <taxon>Insecta</taxon>
        <taxon>Pterygota</taxon>
        <taxon>Neoptera</taxon>
        <taxon>Endopterygota</taxon>
        <taxon>Diptera</taxon>
        <taxon>Brachycera</taxon>
        <taxon>Muscomorpha</taxon>
        <taxon>Ephydroidea</taxon>
        <taxon>Drosophilidae</taxon>
        <taxon>Drosophila</taxon>
        <taxon>Sophophora</taxon>
    </lineage>
</organism>
<dbReference type="RefSeq" id="XP_002133047.2">
    <property type="nucleotide sequence ID" value="XM_002133011.3"/>
</dbReference>
<proteinExistence type="predicted"/>
<protein>
    <submittedName>
        <fullName evidence="2">Uncharacterized protein isoform X1</fullName>
    </submittedName>
</protein>
<sequence>MDHISPNRFASVLPHIIGILHSQPHQRATVNDLCHAVEACALMDEDMMRHICSFDTLKDAMYYGMELGKNMGLLAHSNGIIRIPFKLAKRSPGDENQRHVEVEYVDLRSSVEQRKLPCNSEESVCNASDEELQFSDENGEPCYSVDEPLIPGRVLRSAMNPVTGTVSPLIQPPNHGPTNNLPS</sequence>
<dbReference type="Proteomes" id="UP000001819">
    <property type="component" value="Chromosome 4"/>
</dbReference>
<dbReference type="AlphaFoldDB" id="A0A6I8UY36"/>
<accession>A0A6I8UY36</accession>
<gene>
    <name evidence="2" type="primary">LOC6902502</name>
</gene>
<keyword evidence="1" id="KW-1185">Reference proteome</keyword>
<evidence type="ECO:0000313" key="2">
    <source>
        <dbReference type="RefSeq" id="XP_002133047.2"/>
    </source>
</evidence>
<dbReference type="KEGG" id="dpo:6902502"/>